<dbReference type="Pfam" id="PF12089">
    <property type="entry name" value="DUF3566"/>
    <property type="match status" value="1"/>
</dbReference>
<accession>A0A1G9I466</accession>
<evidence type="ECO:0000313" key="4">
    <source>
        <dbReference type="EMBL" id="SDL20038.1"/>
    </source>
</evidence>
<dbReference type="RefSeq" id="WP_093248953.1">
    <property type="nucleotide sequence ID" value="NZ_FNGP01000001.1"/>
</dbReference>
<dbReference type="AlphaFoldDB" id="A0A1G9I466"/>
<dbReference type="EMBL" id="FNGP01000001">
    <property type="protein sequence ID" value="SDL20038.1"/>
    <property type="molecule type" value="Genomic_DNA"/>
</dbReference>
<organism evidence="4 5">
    <name type="scientific">Tessaracoccus oleiagri</name>
    <dbReference type="NCBI Taxonomy" id="686624"/>
    <lineage>
        <taxon>Bacteria</taxon>
        <taxon>Bacillati</taxon>
        <taxon>Actinomycetota</taxon>
        <taxon>Actinomycetes</taxon>
        <taxon>Propionibacteriales</taxon>
        <taxon>Propionibacteriaceae</taxon>
        <taxon>Tessaracoccus</taxon>
    </lineage>
</organism>
<proteinExistence type="predicted"/>
<evidence type="ECO:0000259" key="3">
    <source>
        <dbReference type="Pfam" id="PF12089"/>
    </source>
</evidence>
<name>A0A1G9I466_9ACTN</name>
<keyword evidence="2" id="KW-0812">Transmembrane</keyword>
<evidence type="ECO:0000256" key="1">
    <source>
        <dbReference type="SAM" id="MobiDB-lite"/>
    </source>
</evidence>
<gene>
    <name evidence="4" type="ORF">SAMN04488242_0718</name>
</gene>
<feature type="domain" description="DUF3566" evidence="3">
    <location>
        <begin position="152"/>
        <end position="271"/>
    </location>
</feature>
<sequence>MSDAPRWPGANGSPGLDFSRSDAPQPGRTSAPGAPSADSLDATNAIPKVSATKPPSLAERVGFGAGTGEAAANPSLKSADDWELDSITRQPSPKPGPAYEAKSADVSAPARAAVTPSAIPAAAPAQSAATPSRVAKLDDSSPLPARGMRRTRKARLRLHRIDPWSVMKTAFLFSIAFGVMIVAAVAVLWSVFAGSDAMTYINDFVNRIMADDQGGARFDIANYLGWQRVLGLTTVLAAIDVVIFTAVATLFAFLYNLAAVIMGGLEVTLAED</sequence>
<reference evidence="4 5" key="1">
    <citation type="submission" date="2016-10" db="EMBL/GenBank/DDBJ databases">
        <authorList>
            <person name="de Groot N.N."/>
        </authorList>
    </citation>
    <scope>NUCLEOTIDE SEQUENCE [LARGE SCALE GENOMIC DNA]</scope>
    <source>
        <strain evidence="4 5">CGMCC 1.9159</strain>
    </source>
</reference>
<dbReference type="Proteomes" id="UP000199475">
    <property type="component" value="Unassembled WGS sequence"/>
</dbReference>
<protein>
    <recommendedName>
        <fullName evidence="3">DUF3566 domain-containing protein</fullName>
    </recommendedName>
</protein>
<feature type="compositionally biased region" description="Low complexity" evidence="1">
    <location>
        <begin position="117"/>
        <end position="132"/>
    </location>
</feature>
<keyword evidence="2" id="KW-1133">Transmembrane helix</keyword>
<dbReference type="OrthoDB" id="3240216at2"/>
<evidence type="ECO:0000256" key="2">
    <source>
        <dbReference type="SAM" id="Phobius"/>
    </source>
</evidence>
<dbReference type="InterPro" id="IPR021949">
    <property type="entry name" value="DUF3566_TM"/>
</dbReference>
<evidence type="ECO:0000313" key="5">
    <source>
        <dbReference type="Proteomes" id="UP000199475"/>
    </source>
</evidence>
<keyword evidence="2" id="KW-0472">Membrane</keyword>
<keyword evidence="5" id="KW-1185">Reference proteome</keyword>
<feature type="region of interest" description="Disordered" evidence="1">
    <location>
        <begin position="117"/>
        <end position="149"/>
    </location>
</feature>
<feature type="transmembrane region" description="Helical" evidence="2">
    <location>
        <begin position="170"/>
        <end position="192"/>
    </location>
</feature>
<dbReference type="STRING" id="686624.SAMN04488242_0718"/>
<feature type="region of interest" description="Disordered" evidence="1">
    <location>
        <begin position="1"/>
        <end position="104"/>
    </location>
</feature>
<feature type="transmembrane region" description="Helical" evidence="2">
    <location>
        <begin position="229"/>
        <end position="255"/>
    </location>
</feature>